<gene>
    <name evidence="1" type="ORF">ACFQ4B_24390</name>
</gene>
<dbReference type="EMBL" id="JBHTLU010000034">
    <property type="protein sequence ID" value="MFD1223265.1"/>
    <property type="molecule type" value="Genomic_DNA"/>
</dbReference>
<evidence type="ECO:0008006" key="3">
    <source>
        <dbReference type="Google" id="ProtNLM"/>
    </source>
</evidence>
<organism evidence="1 2">
    <name type="scientific">Paenibacillus vulneris</name>
    <dbReference type="NCBI Taxonomy" id="1133364"/>
    <lineage>
        <taxon>Bacteria</taxon>
        <taxon>Bacillati</taxon>
        <taxon>Bacillota</taxon>
        <taxon>Bacilli</taxon>
        <taxon>Bacillales</taxon>
        <taxon>Paenibacillaceae</taxon>
        <taxon>Paenibacillus</taxon>
    </lineage>
</organism>
<dbReference type="Proteomes" id="UP001597180">
    <property type="component" value="Unassembled WGS sequence"/>
</dbReference>
<name>A0ABW3UR69_9BACL</name>
<keyword evidence="2" id="KW-1185">Reference proteome</keyword>
<dbReference type="RefSeq" id="WP_345590242.1">
    <property type="nucleotide sequence ID" value="NZ_BAABJG010000022.1"/>
</dbReference>
<accession>A0ABW3UR69</accession>
<evidence type="ECO:0000313" key="2">
    <source>
        <dbReference type="Proteomes" id="UP001597180"/>
    </source>
</evidence>
<comment type="caution">
    <text evidence="1">The sequence shown here is derived from an EMBL/GenBank/DDBJ whole genome shotgun (WGS) entry which is preliminary data.</text>
</comment>
<proteinExistence type="predicted"/>
<reference evidence="2" key="1">
    <citation type="journal article" date="2019" name="Int. J. Syst. Evol. Microbiol.">
        <title>The Global Catalogue of Microorganisms (GCM) 10K type strain sequencing project: providing services to taxonomists for standard genome sequencing and annotation.</title>
        <authorList>
            <consortium name="The Broad Institute Genomics Platform"/>
            <consortium name="The Broad Institute Genome Sequencing Center for Infectious Disease"/>
            <person name="Wu L."/>
            <person name="Ma J."/>
        </authorList>
    </citation>
    <scope>NUCLEOTIDE SEQUENCE [LARGE SCALE GENOMIC DNA]</scope>
    <source>
        <strain evidence="2">CCUG 53270</strain>
    </source>
</reference>
<evidence type="ECO:0000313" key="1">
    <source>
        <dbReference type="EMBL" id="MFD1223265.1"/>
    </source>
</evidence>
<protein>
    <recommendedName>
        <fullName evidence="3">WYL domain-containing protein</fullName>
    </recommendedName>
</protein>
<sequence>MFKELKRYAGRHVHIIYWDRKGAMTQRRIWIQTVDDMLLRAYCCERQAPRVFAVNRVLAVFPAYGEAVSSRK</sequence>